<dbReference type="GO" id="GO:0140359">
    <property type="term" value="F:ABC-type transporter activity"/>
    <property type="evidence" value="ECO:0007669"/>
    <property type="project" value="InterPro"/>
</dbReference>
<feature type="domain" description="ABC transmembrane type-1" evidence="12">
    <location>
        <begin position="766"/>
        <end position="1071"/>
    </location>
</feature>
<evidence type="ECO:0000256" key="2">
    <source>
        <dbReference type="ARBA" id="ARBA00009726"/>
    </source>
</evidence>
<dbReference type="PROSITE" id="PS50929">
    <property type="entry name" value="ABC_TM1F"/>
    <property type="match status" value="2"/>
</dbReference>
<dbReference type="Gene3D" id="3.40.50.300">
    <property type="entry name" value="P-loop containing nucleotide triphosphate hydrolases"/>
    <property type="match status" value="2"/>
</dbReference>
<organism evidence="13">
    <name type="scientific">Lutzomyia longipalpis</name>
    <name type="common">Sand fly</name>
    <dbReference type="NCBI Taxonomy" id="7200"/>
    <lineage>
        <taxon>Eukaryota</taxon>
        <taxon>Metazoa</taxon>
        <taxon>Ecdysozoa</taxon>
        <taxon>Arthropoda</taxon>
        <taxon>Hexapoda</taxon>
        <taxon>Insecta</taxon>
        <taxon>Pterygota</taxon>
        <taxon>Neoptera</taxon>
        <taxon>Endopterygota</taxon>
        <taxon>Diptera</taxon>
        <taxon>Nematocera</taxon>
        <taxon>Psychodoidea</taxon>
        <taxon>Psychodidae</taxon>
        <taxon>Lutzomyia</taxon>
        <taxon>Lutzomyia</taxon>
    </lineage>
</organism>
<feature type="domain" description="ABC transporter" evidence="11">
    <location>
        <begin position="1107"/>
        <end position="1339"/>
    </location>
</feature>
<dbReference type="FunFam" id="1.20.1560.10:FF:000014">
    <property type="entry name" value="Multidrug resistance-associated protein member 4"/>
    <property type="match status" value="1"/>
</dbReference>
<dbReference type="SMART" id="SM00382">
    <property type="entry name" value="AAA"/>
    <property type="match status" value="2"/>
</dbReference>
<keyword evidence="8 10" id="KW-0472">Membrane</keyword>
<feature type="transmembrane region" description="Helical" evidence="10">
    <location>
        <begin position="230"/>
        <end position="248"/>
    </location>
</feature>
<evidence type="ECO:0000259" key="12">
    <source>
        <dbReference type="PROSITE" id="PS50929"/>
    </source>
</evidence>
<dbReference type="PROSITE" id="PS50893">
    <property type="entry name" value="ABC_TRANSPORTER_2"/>
    <property type="match status" value="2"/>
</dbReference>
<keyword evidence="7 10" id="KW-1133">Transmembrane helix</keyword>
<feature type="transmembrane region" description="Helical" evidence="10">
    <location>
        <begin position="342"/>
        <end position="360"/>
    </location>
</feature>
<evidence type="ECO:0000256" key="8">
    <source>
        <dbReference type="ARBA" id="ARBA00023136"/>
    </source>
</evidence>
<feature type="transmembrane region" description="Helical" evidence="10">
    <location>
        <begin position="202"/>
        <end position="224"/>
    </location>
</feature>
<dbReference type="FunFam" id="3.40.50.300:FF:000997">
    <property type="entry name" value="Multidrug resistance-associated protein 1"/>
    <property type="match status" value="1"/>
</dbReference>
<feature type="domain" description="ABC transmembrane type-1" evidence="12">
    <location>
        <begin position="91"/>
        <end position="364"/>
    </location>
</feature>
<evidence type="ECO:0000256" key="1">
    <source>
        <dbReference type="ARBA" id="ARBA00004141"/>
    </source>
</evidence>
<dbReference type="GO" id="GO:0016020">
    <property type="term" value="C:membrane"/>
    <property type="evidence" value="ECO:0007669"/>
    <property type="project" value="UniProtKB-SubCell"/>
</dbReference>
<dbReference type="InterPro" id="IPR011527">
    <property type="entry name" value="ABC1_TM_dom"/>
</dbReference>
<feature type="region of interest" description="Disordered" evidence="9">
    <location>
        <begin position="437"/>
        <end position="459"/>
    </location>
</feature>
<dbReference type="InterPro" id="IPR050173">
    <property type="entry name" value="ABC_transporter_C-like"/>
</dbReference>
<dbReference type="GO" id="GO:0005524">
    <property type="term" value="F:ATP binding"/>
    <property type="evidence" value="ECO:0007669"/>
    <property type="project" value="UniProtKB-KW"/>
</dbReference>
<dbReference type="EMBL" id="GITU01005888">
    <property type="protein sequence ID" value="MBC1174591.1"/>
    <property type="molecule type" value="Transcribed_RNA"/>
</dbReference>
<dbReference type="PANTHER" id="PTHR24223:SF456">
    <property type="entry name" value="MULTIDRUG RESISTANCE-ASSOCIATED PROTEIN LETHAL(2)03659"/>
    <property type="match status" value="1"/>
</dbReference>
<feature type="compositionally biased region" description="Low complexity" evidence="9">
    <location>
        <begin position="698"/>
        <end position="714"/>
    </location>
</feature>
<evidence type="ECO:0000256" key="7">
    <source>
        <dbReference type="ARBA" id="ARBA00022989"/>
    </source>
</evidence>
<name>A0A7G3AKG7_LUTLO</name>
<dbReference type="FunFam" id="3.40.50.300:FF:000163">
    <property type="entry name" value="Multidrug resistance-associated protein member 4"/>
    <property type="match status" value="1"/>
</dbReference>
<dbReference type="SUPFAM" id="SSF90123">
    <property type="entry name" value="ABC transporter transmembrane region"/>
    <property type="match status" value="2"/>
</dbReference>
<feature type="transmembrane region" description="Helical" evidence="10">
    <location>
        <begin position="831"/>
        <end position="853"/>
    </location>
</feature>
<feature type="transmembrane region" description="Helical" evidence="10">
    <location>
        <begin position="313"/>
        <end position="336"/>
    </location>
</feature>
<feature type="transmembrane region" description="Helical" evidence="10">
    <location>
        <begin position="1013"/>
        <end position="1036"/>
    </location>
</feature>
<dbReference type="InterPro" id="IPR003593">
    <property type="entry name" value="AAA+_ATPase"/>
</dbReference>
<evidence type="ECO:0000256" key="10">
    <source>
        <dbReference type="SAM" id="Phobius"/>
    </source>
</evidence>
<feature type="transmembrane region" description="Helical" evidence="10">
    <location>
        <begin position="761"/>
        <end position="788"/>
    </location>
</feature>
<dbReference type="InterPro" id="IPR003439">
    <property type="entry name" value="ABC_transporter-like_ATP-bd"/>
</dbReference>
<feature type="transmembrane region" description="Helical" evidence="10">
    <location>
        <begin position="129"/>
        <end position="148"/>
    </location>
</feature>
<evidence type="ECO:0000256" key="6">
    <source>
        <dbReference type="ARBA" id="ARBA00022840"/>
    </source>
</evidence>
<protein>
    <submittedName>
        <fullName evidence="13">Putative multidrug/pheromone exporter abc superfamily protein</fullName>
    </submittedName>
</protein>
<dbReference type="Gene3D" id="1.20.1560.10">
    <property type="entry name" value="ABC transporter type 1, transmembrane domain"/>
    <property type="match status" value="2"/>
</dbReference>
<evidence type="ECO:0000256" key="4">
    <source>
        <dbReference type="ARBA" id="ARBA00022692"/>
    </source>
</evidence>
<keyword evidence="6" id="KW-0067">ATP-binding</keyword>
<dbReference type="CDD" id="cd03250">
    <property type="entry name" value="ABCC_MRP_domain1"/>
    <property type="match status" value="1"/>
</dbReference>
<keyword evidence="3" id="KW-0813">Transport</keyword>
<dbReference type="PANTHER" id="PTHR24223">
    <property type="entry name" value="ATP-BINDING CASSETTE SUB-FAMILY C"/>
    <property type="match status" value="1"/>
</dbReference>
<dbReference type="InterPro" id="IPR017871">
    <property type="entry name" value="ABC_transporter-like_CS"/>
</dbReference>
<evidence type="ECO:0000256" key="9">
    <source>
        <dbReference type="SAM" id="MobiDB-lite"/>
    </source>
</evidence>
<evidence type="ECO:0000256" key="3">
    <source>
        <dbReference type="ARBA" id="ARBA00022448"/>
    </source>
</evidence>
<evidence type="ECO:0000256" key="5">
    <source>
        <dbReference type="ARBA" id="ARBA00022741"/>
    </source>
</evidence>
<dbReference type="SUPFAM" id="SSF52540">
    <property type="entry name" value="P-loop containing nucleoside triphosphate hydrolases"/>
    <property type="match status" value="2"/>
</dbReference>
<accession>A0A7G3AKG7</accession>
<reference evidence="13" key="1">
    <citation type="journal article" date="2020" name="BMC">
        <title>Leishmania infection induces a limited differential gene expression in the sand fly midgut.</title>
        <authorList>
            <person name="Coutinho-Abreu I.V."/>
            <person name="Serafim T.D."/>
            <person name="Meneses C."/>
            <person name="Kamhawi S."/>
            <person name="Oliveira F."/>
            <person name="Valenzuela J.G."/>
        </authorList>
    </citation>
    <scope>NUCLEOTIDE SEQUENCE</scope>
    <source>
        <strain evidence="13">Jacobina</strain>
        <tissue evidence="13">Midgut</tissue>
    </source>
</reference>
<dbReference type="Pfam" id="PF00005">
    <property type="entry name" value="ABC_tran"/>
    <property type="match status" value="2"/>
</dbReference>
<dbReference type="InterPro" id="IPR027417">
    <property type="entry name" value="P-loop_NTPase"/>
</dbReference>
<dbReference type="PROSITE" id="PS00211">
    <property type="entry name" value="ABC_TRANSPORTER_1"/>
    <property type="match status" value="2"/>
</dbReference>
<keyword evidence="4 10" id="KW-0812">Transmembrane</keyword>
<feature type="domain" description="ABC transporter" evidence="11">
    <location>
        <begin position="450"/>
        <end position="680"/>
    </location>
</feature>
<feature type="transmembrane region" description="Helical" evidence="10">
    <location>
        <begin position="929"/>
        <end position="948"/>
    </location>
</feature>
<comment type="subcellular location">
    <subcellularLocation>
        <location evidence="1">Membrane</location>
        <topology evidence="1">Multi-pass membrane protein</topology>
    </subcellularLocation>
</comment>
<feature type="region of interest" description="Disordered" evidence="9">
    <location>
        <begin position="683"/>
        <end position="718"/>
    </location>
</feature>
<keyword evidence="5" id="KW-0547">Nucleotide-binding</keyword>
<comment type="similarity">
    <text evidence="2">Belongs to the ABC transporter superfamily. ABCC family. Conjugate transporter (TC 3.A.1.208) subfamily.</text>
</comment>
<dbReference type="GO" id="GO:0016887">
    <property type="term" value="F:ATP hydrolysis activity"/>
    <property type="evidence" value="ECO:0007669"/>
    <property type="project" value="InterPro"/>
</dbReference>
<dbReference type="FunFam" id="1.20.1560.10:FF:000026">
    <property type="entry name" value="Multidrug resistance-associated protein lethal(2)03659"/>
    <property type="match status" value="1"/>
</dbReference>
<dbReference type="CDD" id="cd03244">
    <property type="entry name" value="ABCC_MRP_domain2"/>
    <property type="match status" value="1"/>
</dbReference>
<proteinExistence type="inferred from homology"/>
<feature type="compositionally biased region" description="Basic and acidic residues" evidence="9">
    <location>
        <begin position="441"/>
        <end position="456"/>
    </location>
</feature>
<dbReference type="VEuPathDB" id="VectorBase:LLONM1_004733"/>
<dbReference type="InterPro" id="IPR036640">
    <property type="entry name" value="ABC1_TM_sf"/>
</dbReference>
<dbReference type="Pfam" id="PF00664">
    <property type="entry name" value="ABC_membrane"/>
    <property type="match status" value="2"/>
</dbReference>
<evidence type="ECO:0000259" key="11">
    <source>
        <dbReference type="PROSITE" id="PS50893"/>
    </source>
</evidence>
<evidence type="ECO:0000313" key="13">
    <source>
        <dbReference type="EMBL" id="MBC1174591.1"/>
    </source>
</evidence>
<sequence length="1365" mass="153074">MEAAQRTLQPNPREKANVVSVLTFWWTVELFKTGYRKVLDLGDLFRPLNEDRSEALGDRLELKWREQLKKSSDDPSLIKAVALTFWREYGLMALLVIVNETAVRLGQPLLLGRLLLYFRHDSDMTHKEALLCAGGIVGLSLFYTITVNQYIFDAFYYGMRVRVAMCSIIYRKALKLSRTALGDTAPGKVVNLLSNDVNRFDLVSVFIHMMWASPLIALVVGYLLWLEVGWAGFVGILVVFTVVPLQSYTGKLSSRFRLQAALRTDERVRFMDEIISGVQVIKMYAWEAPFAKLITVARKLELKIIRRSAFVRAIYMTFLLFTTRMALFCTMLTMVLMDHEITAAKVFVIMAYFNILAYTMSQMFVRGVAEIAEVLVALKRLRKFLMYEERDEPNRKQRIVKDMKNGGPPDIARIHSSYDDPSRKYLVSLKNATAKWQMPERPVDKKSSSQKEKEASEGYSGGSVEFVAPTLDNICLDCKKGSLIGIVGPVGAGKSSLLQVILKELPLESGSMQTHGSLSYAGQEPWVFAASIRQNILFGEDFHKERYDAVIKACALNHDLEQFPNGDQTIIGERGASLSGGQRARVSLARAVYRRADIYLFDDPLSAVDAHVGRHLFDQVIGPKGRLSSNRITRILVTHQVHFLKDADWLVVLKDGQIEIQGPPLDVFHSGIDFAKLLNADDDDAEDGKSEKPKFRRQQSTSSSRSQSSRNSLSSEDELDDMIDEKKEKENQPAMVALEGTSKGTVKGPIFINYLKAGGNWAVLSIMFVLFLITQFMASGFDWFIAYWTSQEELRDLYNVTLDAQEFILTNKTLQIVDSEVPYLLSTETCLYIAGGMVISLFLFGLIRSLGFYSMCIKASQRLHDGMFNGIISTTMRFFDTNPSGRILNRFSKDLGATDEQLPKAILDATQIILNMFGSIIVATTVNPLFLAPIAGLTVIFLFIRKVYLRTSKNIKRLDGITRSPVFTHLGASLMGLPTIRAFGAQEILVKEFDALQDTHTASWYMFIGSSGAFGYVMDLLCVAFIFFVTFSFLLIDTDAMGDQVGLAISQAMALTGFLQWGIRQSAEVANQLMSVERVMEYRDLVSEKQPEKPQEVSAEWPETGKLEMKDVRYRYFKEADPVLKGVNLSIKAKEKIGIVGRTGAGKSSLIGTLFRLAEVEGDIEIDGVKTDKIALQKLRSKVSIIPQDPVLFSGTLRRNLDPFEEYKDAALWQSLEEVELKDIASGPLALQAEVLAGGSNYSVGQRQLICLARAILRNNKILVLDEATANVDPNTDALIQQTIRTRFADCTVLTVAHRLHTIMDSDRVLVMSDGLVGEFDAPHLLLQRPKGLLREMVNSTGPQESERLMKIAKDAFESNFKEYL</sequence>